<dbReference type="Proteomes" id="UP001476247">
    <property type="component" value="Unassembled WGS sequence"/>
</dbReference>
<evidence type="ECO:0000313" key="3">
    <source>
        <dbReference type="EMBL" id="GAA5803853.1"/>
    </source>
</evidence>
<proteinExistence type="predicted"/>
<comment type="caution">
    <text evidence="3">The sequence shown here is derived from an EMBL/GenBank/DDBJ whole genome shotgun (WGS) entry which is preliminary data.</text>
</comment>
<sequence length="543" mass="61349">MAEDRLTDRLNQERITTRLQKQEIQKLEAQNHKLQKKLGEVKQQLLKREQEIQEEEEEILQREEEVKEQYASIKACLNGNIKEKIDENAELKQELQAVKIQKEQLEGENILLRDTSQNLQTKVNGLTSTLTEKTNTIANLNMIVKLQATRIEGFMADNAHHLEQNLKLSRLIEANSKTITPEQKSSYQIQRSINTILTKPLNHNMSSSLPEHTYTLFDHVHPADTKAIKRPLDESTSAAAISKSNQRSTTYNSPVECSRGPTATNLNSPELGNSPYSCADFDNQSESAVIFDVSLTPHDAQSPSEQNERPLVYLDESSFENTMSSPPRLKSMSPPDTNARVSPLIRRPSQSSDIQRRISLLDEAQKRSSALHSSSDNQKKNSTEEMSKRSLYSKGITTRPSYSTELPRRLSVCDENDVPDAVLKDEIPTNDSRQPLTNAANILTTQKPITLKTGQLNQLLPQVRNVSATKPNMRPLTGKHKHGKNATCVACEKFYDTEALPDVANTNNAMSPRERIQLHSRHRARETTPPEFWDLGFPYNLSP</sequence>
<reference evidence="3 4" key="1">
    <citation type="submission" date="2024-04" db="EMBL/GenBank/DDBJ databases">
        <title>genome sequences of Mucor flavus KT1a and Helicostylum pulchrum KT1b strains isolation_sourced from the surface of a dry-aged beef.</title>
        <authorList>
            <person name="Toyotome T."/>
            <person name="Hosono M."/>
            <person name="Torimaru M."/>
            <person name="Fukuda K."/>
            <person name="Mikami N."/>
        </authorList>
    </citation>
    <scope>NUCLEOTIDE SEQUENCE [LARGE SCALE GENOMIC DNA]</scope>
    <source>
        <strain evidence="3 4">KT1b</strain>
    </source>
</reference>
<accession>A0ABP9YAC9</accession>
<name>A0ABP9YAC9_9FUNG</name>
<evidence type="ECO:0008006" key="5">
    <source>
        <dbReference type="Google" id="ProtNLM"/>
    </source>
</evidence>
<feature type="compositionally biased region" description="Polar residues" evidence="2">
    <location>
        <begin position="367"/>
        <end position="376"/>
    </location>
</feature>
<evidence type="ECO:0000256" key="1">
    <source>
        <dbReference type="SAM" id="Coils"/>
    </source>
</evidence>
<organism evidence="3 4">
    <name type="scientific">Helicostylum pulchrum</name>
    <dbReference type="NCBI Taxonomy" id="562976"/>
    <lineage>
        <taxon>Eukaryota</taxon>
        <taxon>Fungi</taxon>
        <taxon>Fungi incertae sedis</taxon>
        <taxon>Mucoromycota</taxon>
        <taxon>Mucoromycotina</taxon>
        <taxon>Mucoromycetes</taxon>
        <taxon>Mucorales</taxon>
        <taxon>Mucorineae</taxon>
        <taxon>Mucoraceae</taxon>
        <taxon>Helicostylum</taxon>
    </lineage>
</organism>
<feature type="compositionally biased region" description="Basic and acidic residues" evidence="2">
    <location>
        <begin position="377"/>
        <end position="388"/>
    </location>
</feature>
<feature type="region of interest" description="Disordered" evidence="2">
    <location>
        <begin position="234"/>
        <end position="271"/>
    </location>
</feature>
<gene>
    <name evidence="3" type="ORF">HPULCUR_009338</name>
</gene>
<feature type="compositionally biased region" description="Basic and acidic residues" evidence="2">
    <location>
        <begin position="354"/>
        <end position="366"/>
    </location>
</feature>
<keyword evidence="1" id="KW-0175">Coiled coil</keyword>
<evidence type="ECO:0000313" key="4">
    <source>
        <dbReference type="Proteomes" id="UP001476247"/>
    </source>
</evidence>
<feature type="region of interest" description="Disordered" evidence="2">
    <location>
        <begin position="319"/>
        <end position="403"/>
    </location>
</feature>
<dbReference type="EMBL" id="BAABUJ010000030">
    <property type="protein sequence ID" value="GAA5803853.1"/>
    <property type="molecule type" value="Genomic_DNA"/>
</dbReference>
<feature type="coiled-coil region" evidence="1">
    <location>
        <begin position="10"/>
        <end position="122"/>
    </location>
</feature>
<keyword evidence="4" id="KW-1185">Reference proteome</keyword>
<evidence type="ECO:0000256" key="2">
    <source>
        <dbReference type="SAM" id="MobiDB-lite"/>
    </source>
</evidence>
<protein>
    <recommendedName>
        <fullName evidence="5">DNA endonuclease activator Ctp1 C-terminal domain-containing protein</fullName>
    </recommendedName>
</protein>